<dbReference type="CDD" id="cd07572">
    <property type="entry name" value="nit"/>
    <property type="match status" value="1"/>
</dbReference>
<gene>
    <name evidence="4" type="ORF">AVDCRST_MAG53-1886</name>
</gene>
<evidence type="ECO:0000313" key="4">
    <source>
        <dbReference type="EMBL" id="CAA9499970.1"/>
    </source>
</evidence>
<organism evidence="4">
    <name type="scientific">uncultured Solirubrobacteraceae bacterium</name>
    <dbReference type="NCBI Taxonomy" id="1162706"/>
    <lineage>
        <taxon>Bacteria</taxon>
        <taxon>Bacillati</taxon>
        <taxon>Actinomycetota</taxon>
        <taxon>Thermoleophilia</taxon>
        <taxon>Solirubrobacterales</taxon>
        <taxon>Solirubrobacteraceae</taxon>
        <taxon>environmental samples</taxon>
    </lineage>
</organism>
<dbReference type="PANTHER" id="PTHR23088:SF27">
    <property type="entry name" value="DEAMINATED GLUTATHIONE AMIDASE"/>
    <property type="match status" value="1"/>
</dbReference>
<evidence type="ECO:0000259" key="3">
    <source>
        <dbReference type="PROSITE" id="PS50263"/>
    </source>
</evidence>
<dbReference type="PANTHER" id="PTHR23088">
    <property type="entry name" value="NITRILASE-RELATED"/>
    <property type="match status" value="1"/>
</dbReference>
<proteinExistence type="inferred from homology"/>
<evidence type="ECO:0000256" key="1">
    <source>
        <dbReference type="ARBA" id="ARBA00010613"/>
    </source>
</evidence>
<protein>
    <submittedName>
        <fullName evidence="4">FIG003879: Predicted amidohydrolase</fullName>
    </submittedName>
</protein>
<name>A0A6J4SPU5_9ACTN</name>
<dbReference type="GO" id="GO:0016811">
    <property type="term" value="F:hydrolase activity, acting on carbon-nitrogen (but not peptide) bonds, in linear amides"/>
    <property type="evidence" value="ECO:0007669"/>
    <property type="project" value="InterPro"/>
</dbReference>
<sequence length="279" mass="29786">MRVAAVQMCSTTDPPANLETADRLVRRAAGDGAQLVVLPEKWPSLGAGGDVRAGAQTLDGSAISWARAIAAELRVDLVAGSLSEAPVVGEDRGANTSVHVGPDGDIKAVYRKVHMFDVLVDGTDYRESRHEAPGDQLVVSVAADDTPIGLSVCYDLRFPELYRILALQGARILIVPSAFTWATTLQHWEVLLRARAIENQCFVVAANQHSEHAPGVRSGGHSMVVDPWGVVLARAGGDRDAVVLADLDLGHQETVRSTFPSLANRRPAAYSWPVVSAET</sequence>
<dbReference type="Gene3D" id="3.60.110.10">
    <property type="entry name" value="Carbon-nitrogen hydrolase"/>
    <property type="match status" value="1"/>
</dbReference>
<dbReference type="InterPro" id="IPR003010">
    <property type="entry name" value="C-N_Hydrolase"/>
</dbReference>
<evidence type="ECO:0000256" key="2">
    <source>
        <dbReference type="ARBA" id="ARBA00022801"/>
    </source>
</evidence>
<dbReference type="SUPFAM" id="SSF56317">
    <property type="entry name" value="Carbon-nitrogen hydrolase"/>
    <property type="match status" value="1"/>
</dbReference>
<accession>A0A6J4SPU5</accession>
<dbReference type="InterPro" id="IPR045254">
    <property type="entry name" value="Nit1/2_C-N_Hydrolase"/>
</dbReference>
<reference evidence="4" key="1">
    <citation type="submission" date="2020-02" db="EMBL/GenBank/DDBJ databases">
        <authorList>
            <person name="Meier V. D."/>
        </authorList>
    </citation>
    <scope>NUCLEOTIDE SEQUENCE</scope>
    <source>
        <strain evidence="4">AVDCRST_MAG53</strain>
    </source>
</reference>
<comment type="similarity">
    <text evidence="1">Belongs to the carbon-nitrogen hydrolase superfamily. NIT1/NIT2 family.</text>
</comment>
<dbReference type="AlphaFoldDB" id="A0A6J4SPU5"/>
<dbReference type="PROSITE" id="PS50263">
    <property type="entry name" value="CN_HYDROLASE"/>
    <property type="match status" value="1"/>
</dbReference>
<feature type="domain" description="CN hydrolase" evidence="3">
    <location>
        <begin position="1"/>
        <end position="249"/>
    </location>
</feature>
<dbReference type="InterPro" id="IPR036526">
    <property type="entry name" value="C-N_Hydrolase_sf"/>
</dbReference>
<dbReference type="EMBL" id="CADCVR010000062">
    <property type="protein sequence ID" value="CAA9499970.1"/>
    <property type="molecule type" value="Genomic_DNA"/>
</dbReference>
<dbReference type="Pfam" id="PF00795">
    <property type="entry name" value="CN_hydrolase"/>
    <property type="match status" value="1"/>
</dbReference>
<dbReference type="InterPro" id="IPR001110">
    <property type="entry name" value="UPF0012_CS"/>
</dbReference>
<dbReference type="PROSITE" id="PS01227">
    <property type="entry name" value="UPF0012"/>
    <property type="match status" value="1"/>
</dbReference>
<keyword evidence="2 4" id="KW-0378">Hydrolase</keyword>